<accession>A0A4Y7IW30</accession>
<evidence type="ECO:0000313" key="2">
    <source>
        <dbReference type="Proteomes" id="UP000316621"/>
    </source>
</evidence>
<gene>
    <name evidence="1" type="ORF">C5167_020792</name>
</gene>
<dbReference type="Proteomes" id="UP000316621">
    <property type="component" value="Chromosome 2"/>
</dbReference>
<name>A0A4Y7IW30_PAPSO</name>
<proteinExistence type="predicted"/>
<keyword evidence="2" id="KW-1185">Reference proteome</keyword>
<evidence type="ECO:0000313" key="1">
    <source>
        <dbReference type="EMBL" id="RZC52356.1"/>
    </source>
</evidence>
<reference evidence="1 2" key="1">
    <citation type="journal article" date="2018" name="Science">
        <title>The opium poppy genome and morphinan production.</title>
        <authorList>
            <person name="Guo L."/>
            <person name="Winzer T."/>
            <person name="Yang X."/>
            <person name="Li Y."/>
            <person name="Ning Z."/>
            <person name="He Z."/>
            <person name="Teodor R."/>
            <person name="Lu Y."/>
            <person name="Bowser T.A."/>
            <person name="Graham I.A."/>
            <person name="Ye K."/>
        </authorList>
    </citation>
    <scope>NUCLEOTIDE SEQUENCE [LARGE SCALE GENOMIC DNA]</scope>
    <source>
        <strain evidence="2">cv. HN1</strain>
        <tissue evidence="1">Leaves</tissue>
    </source>
</reference>
<sequence>MELTIEEEKVEVEDIVAESILDIVHDKYAHYKKTELDINEKMRVILVVSVGDEEGPKEIAPGKMKVQFSCRCILERK</sequence>
<dbReference type="AlphaFoldDB" id="A0A4Y7IW30"/>
<dbReference type="EMBL" id="CM010716">
    <property type="protein sequence ID" value="RZC52356.1"/>
    <property type="molecule type" value="Genomic_DNA"/>
</dbReference>
<organism evidence="1 2">
    <name type="scientific">Papaver somniferum</name>
    <name type="common">Opium poppy</name>
    <dbReference type="NCBI Taxonomy" id="3469"/>
    <lineage>
        <taxon>Eukaryota</taxon>
        <taxon>Viridiplantae</taxon>
        <taxon>Streptophyta</taxon>
        <taxon>Embryophyta</taxon>
        <taxon>Tracheophyta</taxon>
        <taxon>Spermatophyta</taxon>
        <taxon>Magnoliopsida</taxon>
        <taxon>Ranunculales</taxon>
        <taxon>Papaveraceae</taxon>
        <taxon>Papaveroideae</taxon>
        <taxon>Papaver</taxon>
    </lineage>
</organism>
<dbReference type="Gramene" id="RZC52356">
    <property type="protein sequence ID" value="RZC52356"/>
    <property type="gene ID" value="C5167_020792"/>
</dbReference>
<protein>
    <submittedName>
        <fullName evidence="1">Uncharacterized protein</fullName>
    </submittedName>
</protein>